<feature type="compositionally biased region" description="Basic and acidic residues" evidence="1">
    <location>
        <begin position="78"/>
        <end position="89"/>
    </location>
</feature>
<accession>A0A813EA21</accession>
<feature type="region of interest" description="Disordered" evidence="1">
    <location>
        <begin position="63"/>
        <end position="101"/>
    </location>
</feature>
<dbReference type="EMBL" id="CAJNNV010007878">
    <property type="protein sequence ID" value="CAE8595474.1"/>
    <property type="molecule type" value="Genomic_DNA"/>
</dbReference>
<evidence type="ECO:0000313" key="3">
    <source>
        <dbReference type="Proteomes" id="UP000654075"/>
    </source>
</evidence>
<reference evidence="2" key="1">
    <citation type="submission" date="2021-02" db="EMBL/GenBank/DDBJ databases">
        <authorList>
            <person name="Dougan E. K."/>
            <person name="Rhodes N."/>
            <person name="Thang M."/>
            <person name="Chan C."/>
        </authorList>
    </citation>
    <scope>NUCLEOTIDE SEQUENCE</scope>
</reference>
<sequence length="101" mass="10583">QQHPSTAAAPSNDNTFSSSNSHTSHPASKPRLDRAQPPPVAATTSSEVDDLLESLQAELGVAFPSSPLEATSPLEAARSSDTKVQKSESQDVDSMLAELLL</sequence>
<gene>
    <name evidence="2" type="ORF">PGLA1383_LOCUS13983</name>
</gene>
<name>A0A813EA21_POLGL</name>
<evidence type="ECO:0000313" key="2">
    <source>
        <dbReference type="EMBL" id="CAE8595474.1"/>
    </source>
</evidence>
<dbReference type="AlphaFoldDB" id="A0A813EA21"/>
<proteinExistence type="predicted"/>
<evidence type="ECO:0000256" key="1">
    <source>
        <dbReference type="SAM" id="MobiDB-lite"/>
    </source>
</evidence>
<protein>
    <submittedName>
        <fullName evidence="2">Uncharacterized protein</fullName>
    </submittedName>
</protein>
<comment type="caution">
    <text evidence="2">The sequence shown here is derived from an EMBL/GenBank/DDBJ whole genome shotgun (WGS) entry which is preliminary data.</text>
</comment>
<organism evidence="2 3">
    <name type="scientific">Polarella glacialis</name>
    <name type="common">Dinoflagellate</name>
    <dbReference type="NCBI Taxonomy" id="89957"/>
    <lineage>
        <taxon>Eukaryota</taxon>
        <taxon>Sar</taxon>
        <taxon>Alveolata</taxon>
        <taxon>Dinophyceae</taxon>
        <taxon>Suessiales</taxon>
        <taxon>Suessiaceae</taxon>
        <taxon>Polarella</taxon>
    </lineage>
</organism>
<dbReference type="Proteomes" id="UP000654075">
    <property type="component" value="Unassembled WGS sequence"/>
</dbReference>
<keyword evidence="3" id="KW-1185">Reference proteome</keyword>
<feature type="region of interest" description="Disordered" evidence="1">
    <location>
        <begin position="1"/>
        <end position="47"/>
    </location>
</feature>
<feature type="non-terminal residue" evidence="2">
    <location>
        <position position="1"/>
    </location>
</feature>
<feature type="compositionally biased region" description="Low complexity" evidence="1">
    <location>
        <begin position="10"/>
        <end position="27"/>
    </location>
</feature>